<keyword evidence="3" id="KW-1185">Reference proteome</keyword>
<sequence length="577" mass="64415">MYLRTFTAALSLGLSTALTAAPVAVDTPENTLKRINDNYNRLDNACKEPGGAPRGHYYCSGVTLRMVDDGPFNPWDYSPYAIRTGATSFSWIRRDLSTNRLIRPAGFILRTPEDSRALKAPVMEQGFMCIYSFDGFTGPDRQVWGCGALKQPVAGTPWANTRPEGYQERSATNPPNKNADLAWGSCDRRNIDTAAQWRTQYSGVRPPLLAPTSLNRIQVQQCSWNAEQPSDWDAMIQVHEAPGTRHRDPFAYKEALNEFLLRNDLTGKSKDDGSARAPFIDAFVWDVNSTFVANTRGDTRKARPTIGLKPAQAFQRKLYEQGYAVPILRMDFTKPPAQRFSYEPKDQVVVLSASPAEAEPAQATDFIASADWVDRGAEELGMGRTEKSLLLKLNPGVKLSPANADAIYAALEARYGDSPQWIHDEIHEGSMRAQLQCLAVRHPDNSEWQLEPWRPALSATDMQKANCNPLRRLIQSTQWTVLTKNGQPLTNPATGEELFGLQVIPTTLGRSVTAQELYAELFRQEGRDPRWQEGVPGSMQLQVSCLHDNYNKKKDWNLEPFRMATSAAQTKSADCNP</sequence>
<dbReference type="Pfam" id="PF10783">
    <property type="entry name" value="DUF2599"/>
    <property type="match status" value="2"/>
</dbReference>
<proteinExistence type="predicted"/>
<evidence type="ECO:0000313" key="2">
    <source>
        <dbReference type="EMBL" id="MEA5673567.1"/>
    </source>
</evidence>
<keyword evidence="1" id="KW-0732">Signal</keyword>
<dbReference type="RefSeq" id="WP_323454071.1">
    <property type="nucleotide sequence ID" value="NZ_JAYFUI010000187.1"/>
</dbReference>
<comment type="caution">
    <text evidence="2">The sequence shown here is derived from an EMBL/GenBank/DDBJ whole genome shotgun (WGS) entry which is preliminary data.</text>
</comment>
<feature type="signal peptide" evidence="1">
    <location>
        <begin position="1"/>
        <end position="20"/>
    </location>
</feature>
<dbReference type="EMBL" id="JAYFUI010000187">
    <property type="protein sequence ID" value="MEA5673567.1"/>
    <property type="molecule type" value="Genomic_DNA"/>
</dbReference>
<name>A0ABU5VJL5_9PSED</name>
<feature type="chain" id="PRO_5046472741" evidence="1">
    <location>
        <begin position="21"/>
        <end position="577"/>
    </location>
</feature>
<protein>
    <submittedName>
        <fullName evidence="2">DUF2599 domain-containing protein</fullName>
    </submittedName>
</protein>
<gene>
    <name evidence="2" type="ORF">VA602_19815</name>
</gene>
<organism evidence="2 3">
    <name type="scientific">Pseudomonas machongensis</name>
    <dbReference type="NCBI Taxonomy" id="3110229"/>
    <lineage>
        <taxon>Bacteria</taxon>
        <taxon>Pseudomonadati</taxon>
        <taxon>Pseudomonadota</taxon>
        <taxon>Gammaproteobacteria</taxon>
        <taxon>Pseudomonadales</taxon>
        <taxon>Pseudomonadaceae</taxon>
        <taxon>Pseudomonas</taxon>
    </lineage>
</organism>
<dbReference type="InterPro" id="IPR019719">
    <property type="entry name" value="DUF2599"/>
</dbReference>
<evidence type="ECO:0000313" key="3">
    <source>
        <dbReference type="Proteomes" id="UP001302573"/>
    </source>
</evidence>
<evidence type="ECO:0000256" key="1">
    <source>
        <dbReference type="SAM" id="SignalP"/>
    </source>
</evidence>
<dbReference type="Proteomes" id="UP001302573">
    <property type="component" value="Unassembled WGS sequence"/>
</dbReference>
<accession>A0ABU5VJL5</accession>
<reference evidence="2 3" key="1">
    <citation type="submission" date="2023-12" db="EMBL/GenBank/DDBJ databases">
        <title>Pseudomonas machongensis sp. nov., isolated from wilted pepper plants (Capsicum annuum).</title>
        <authorList>
            <person name="Qiu M."/>
            <person name="Li Y."/>
            <person name="Liu Q."/>
            <person name="Zhang X."/>
            <person name="Huang Y."/>
            <person name="Guo R."/>
            <person name="Hu M."/>
            <person name="Zhou J."/>
            <person name="Zhou X."/>
        </authorList>
    </citation>
    <scope>NUCLEOTIDE SEQUENCE [LARGE SCALE GENOMIC DNA]</scope>
    <source>
        <strain evidence="2 3">MH2</strain>
    </source>
</reference>